<dbReference type="SUPFAM" id="SSF53335">
    <property type="entry name" value="S-adenosyl-L-methionine-dependent methyltransferases"/>
    <property type="match status" value="1"/>
</dbReference>
<proteinExistence type="predicted"/>
<keyword evidence="1 5" id="KW-0489">Methyltransferase</keyword>
<evidence type="ECO:0000313" key="6">
    <source>
        <dbReference type="Proteomes" id="UP000326169"/>
    </source>
</evidence>
<dbReference type="CDD" id="cd02440">
    <property type="entry name" value="AdoMet_MTases"/>
    <property type="match status" value="1"/>
</dbReference>
<evidence type="ECO:0000256" key="1">
    <source>
        <dbReference type="ARBA" id="ARBA00022603"/>
    </source>
</evidence>
<dbReference type="PANTHER" id="PTHR33841:SF5">
    <property type="entry name" value="DNA METHYLASE (MODIFICATION METHYLASE) (METHYLTRANSFERASE)-RELATED"/>
    <property type="match status" value="1"/>
</dbReference>
<feature type="domain" description="DNA methylase adenine-specific" evidence="4">
    <location>
        <begin position="11"/>
        <end position="159"/>
    </location>
</feature>
<dbReference type="Gene3D" id="3.40.50.150">
    <property type="entry name" value="Vaccinia Virus protein VP39"/>
    <property type="match status" value="1"/>
</dbReference>
<keyword evidence="6" id="KW-1185">Reference proteome</keyword>
<name>A0A5M3T9G4_LIMPL</name>
<protein>
    <submittedName>
        <fullName evidence="5">Modification methylase</fullName>
    </submittedName>
</protein>
<keyword evidence="2" id="KW-0808">Transferase</keyword>
<dbReference type="PANTHER" id="PTHR33841">
    <property type="entry name" value="DNA METHYLTRANSFERASE YEEA-RELATED"/>
    <property type="match status" value="1"/>
</dbReference>
<dbReference type="GO" id="GO:0032259">
    <property type="term" value="P:methylation"/>
    <property type="evidence" value="ECO:0007669"/>
    <property type="project" value="UniProtKB-KW"/>
</dbReference>
<dbReference type="GeneID" id="301683941"/>
<dbReference type="Proteomes" id="UP000326169">
    <property type="component" value="Unassembled WGS sequence"/>
</dbReference>
<reference evidence="5 6" key="1">
    <citation type="journal article" date="2019" name="J Genomics">
        <title>The Draft Genome of a Hydrogen-producing Cyanobacterium, Arthrospira platensis NIES-46.</title>
        <authorList>
            <person name="Suzuki S."/>
            <person name="Yamaguchi H."/>
            <person name="Kawachi M."/>
        </authorList>
    </citation>
    <scope>NUCLEOTIDE SEQUENCE [LARGE SCALE GENOMIC DNA]</scope>
    <source>
        <strain evidence="5 6">NIES-46</strain>
    </source>
</reference>
<dbReference type="InterPro" id="IPR003356">
    <property type="entry name" value="DNA_methylase_A-5"/>
</dbReference>
<dbReference type="InterPro" id="IPR029063">
    <property type="entry name" value="SAM-dependent_MTases_sf"/>
</dbReference>
<comment type="caution">
    <text evidence="5">The sequence shown here is derived from an EMBL/GenBank/DDBJ whole genome shotgun (WGS) entry which is preliminary data.</text>
</comment>
<evidence type="ECO:0000256" key="3">
    <source>
        <dbReference type="ARBA" id="ARBA00022691"/>
    </source>
</evidence>
<sequence>MSVIKSKLTIEYGDFQTPIELAERICQKLSSLGVNPDLIVEPTCGVGNFIVASIQQFKSAAKIVGLEINPDYIKAAKNSPIIKHDQRVILHHGDLLNFPLSNLEQSGEILVIGNLPWITNSQQGLISGNNLPQKSNFLGYKGLDALTGKSNFDLSEWMLIQIIEWLQNYEHSYLGMVCKTSVARKILYYLHDRQKNVCQFSTYRIDAKKYFNAAVESCFVFCEFSGKLKRYFCDIFPSLESADFQRIGFSHNRLIADMVTFQKLSFLYSETQPLIKWRSGIKHDCAKIMELRQVNNDLVNGWGEKVNLEDDYIFPLLKGSDIANGKISQTDKYVLVTQKSLGEDTALIKHHAPQTWNYLEQNAANLDGRQSKIYQNHPRFAIFGVGDYTFKPWKIAICGLYKKLEFQLISPLKGKPVLFDDTVYFLSFDTEPEAIAVFQILTSAEAIAFYNSLIFWDEKRPIKTSILNCLNLHPRLSPLLETRFLKETRFPSPHHVDRRGIGGGIGGGIS</sequence>
<accession>A0A5M3T9G4</accession>
<evidence type="ECO:0000259" key="4">
    <source>
        <dbReference type="Pfam" id="PF02384"/>
    </source>
</evidence>
<keyword evidence="3" id="KW-0949">S-adenosyl-L-methionine</keyword>
<evidence type="ECO:0000256" key="2">
    <source>
        <dbReference type="ARBA" id="ARBA00022679"/>
    </source>
</evidence>
<dbReference type="GO" id="GO:0008168">
    <property type="term" value="F:methyltransferase activity"/>
    <property type="evidence" value="ECO:0007669"/>
    <property type="project" value="UniProtKB-KW"/>
</dbReference>
<dbReference type="InterPro" id="IPR050953">
    <property type="entry name" value="N4_N6_ade-DNA_methylase"/>
</dbReference>
<organism evidence="5 6">
    <name type="scientific">Limnospira platensis NIES-46</name>
    <dbReference type="NCBI Taxonomy" id="1236695"/>
    <lineage>
        <taxon>Bacteria</taxon>
        <taxon>Bacillati</taxon>
        <taxon>Cyanobacteriota</taxon>
        <taxon>Cyanophyceae</taxon>
        <taxon>Oscillatoriophycideae</taxon>
        <taxon>Oscillatoriales</taxon>
        <taxon>Sirenicapillariaceae</taxon>
        <taxon>Limnospira</taxon>
    </lineage>
</organism>
<dbReference type="RefSeq" id="WP_006619130.1">
    <property type="nucleotide sequence ID" value="NZ_BIMW01000122.1"/>
</dbReference>
<evidence type="ECO:0000313" key="5">
    <source>
        <dbReference type="EMBL" id="GCE95075.1"/>
    </source>
</evidence>
<gene>
    <name evidence="5" type="ORF">NIES46_31360</name>
</gene>
<dbReference type="EMBL" id="BIMW01000122">
    <property type="protein sequence ID" value="GCE95075.1"/>
    <property type="molecule type" value="Genomic_DNA"/>
</dbReference>
<dbReference type="Pfam" id="PF02384">
    <property type="entry name" value="N6_Mtase"/>
    <property type="match status" value="1"/>
</dbReference>